<dbReference type="SUPFAM" id="SSF54236">
    <property type="entry name" value="Ubiquitin-like"/>
    <property type="match status" value="1"/>
</dbReference>
<feature type="region of interest" description="Disordered" evidence="1">
    <location>
        <begin position="96"/>
        <end position="124"/>
    </location>
</feature>
<dbReference type="GO" id="GO:0051787">
    <property type="term" value="F:misfolded protein binding"/>
    <property type="evidence" value="ECO:0007669"/>
    <property type="project" value="TreeGrafter"/>
</dbReference>
<feature type="region of interest" description="Disordered" evidence="1">
    <location>
        <begin position="1"/>
        <end position="21"/>
    </location>
</feature>
<evidence type="ECO:0000259" key="2">
    <source>
        <dbReference type="PROSITE" id="PS50053"/>
    </source>
</evidence>
<dbReference type="PANTHER" id="PTHR15204:SF0">
    <property type="entry name" value="LARGE PROLINE-RICH PROTEIN BAG6"/>
    <property type="match status" value="1"/>
</dbReference>
<name>A0A077WY03_9FUNG</name>
<protein>
    <recommendedName>
        <fullName evidence="2">Ubiquitin-like domain-containing protein</fullName>
    </recommendedName>
</protein>
<dbReference type="InterPro" id="IPR029071">
    <property type="entry name" value="Ubiquitin-like_domsf"/>
</dbReference>
<dbReference type="PROSITE" id="PS50053">
    <property type="entry name" value="UBIQUITIN_2"/>
    <property type="match status" value="1"/>
</dbReference>
<gene>
    <name evidence="3" type="ORF">LRAMOSA04334</name>
</gene>
<dbReference type="Gene3D" id="3.10.20.90">
    <property type="entry name" value="Phosphatidylinositol 3-kinase Catalytic Subunit, Chain A, domain 1"/>
    <property type="match status" value="1"/>
</dbReference>
<feature type="compositionally biased region" description="Polar residues" evidence="1">
    <location>
        <begin position="174"/>
        <end position="187"/>
    </location>
</feature>
<feature type="compositionally biased region" description="Basic and acidic residues" evidence="1">
    <location>
        <begin position="443"/>
        <end position="458"/>
    </location>
</feature>
<dbReference type="Pfam" id="PF00240">
    <property type="entry name" value="ubiquitin"/>
    <property type="match status" value="1"/>
</dbReference>
<organism evidence="3">
    <name type="scientific">Lichtheimia ramosa</name>
    <dbReference type="NCBI Taxonomy" id="688394"/>
    <lineage>
        <taxon>Eukaryota</taxon>
        <taxon>Fungi</taxon>
        <taxon>Fungi incertae sedis</taxon>
        <taxon>Mucoromycota</taxon>
        <taxon>Mucoromycotina</taxon>
        <taxon>Mucoromycetes</taxon>
        <taxon>Mucorales</taxon>
        <taxon>Lichtheimiaceae</taxon>
        <taxon>Lichtheimia</taxon>
    </lineage>
</organism>
<feature type="compositionally biased region" description="Low complexity" evidence="1">
    <location>
        <begin position="223"/>
        <end position="239"/>
    </location>
</feature>
<feature type="region of interest" description="Disordered" evidence="1">
    <location>
        <begin position="161"/>
        <end position="201"/>
    </location>
</feature>
<dbReference type="PANTHER" id="PTHR15204">
    <property type="entry name" value="LARGE PROLINE-RICH PROTEIN BAG6"/>
    <property type="match status" value="1"/>
</dbReference>
<sequence>MSSANDSPAESSTMSSSPSNSAAMVLSIRTLEHQTKPVTVSRDASVLDLKHAVQGVFQIESNRQRLIFQGKMLKDGQSLTDYANLDTGKVVHLVVRPPDVPRNPQNDEPRPQTSRRSFARGMPLPRFLNSRSPIVEGYTLITLDVGERPSSPLSSLLGSFSGPLFSEHEGRTPSDATRQSSTPNSQDTTTPPPSSFGFSIPSRPSSFDFNLRSRNPLADLGFSSASSSPSGTTRSASSSNTQLPASVEVRLMRTMSCIRNVRTILEAPTDQSVPGIFTTAMAPSDQSDEIQALLQRHGTSQSAAVGMVLDELANLMSDTVPRLQEVSEILRTADQQENTTNSGMDRRMLRTARIVQGMSLISHFLGSVLAAAEVSPRSRGARTRTNGTTTSSSFQTRSNSSSGTTTTTPIRPSTARSNNNSERTTQSSSSSAATGSSTSTETRGSKRDRDNQDQDSPRQCKGKRRQSNSDDDNNQC</sequence>
<feature type="region of interest" description="Disordered" evidence="1">
    <location>
        <begin position="372"/>
        <end position="476"/>
    </location>
</feature>
<feature type="compositionally biased region" description="Low complexity" evidence="1">
    <location>
        <begin position="7"/>
        <end position="21"/>
    </location>
</feature>
<dbReference type="GO" id="GO:0031593">
    <property type="term" value="F:polyubiquitin modification-dependent protein binding"/>
    <property type="evidence" value="ECO:0007669"/>
    <property type="project" value="TreeGrafter"/>
</dbReference>
<evidence type="ECO:0000313" key="3">
    <source>
        <dbReference type="EMBL" id="CDS12140.1"/>
    </source>
</evidence>
<dbReference type="AlphaFoldDB" id="A0A077WY03"/>
<feature type="region of interest" description="Disordered" evidence="1">
    <location>
        <begin position="220"/>
        <end position="242"/>
    </location>
</feature>
<dbReference type="EMBL" id="LK023357">
    <property type="protein sequence ID" value="CDS12140.1"/>
    <property type="molecule type" value="Genomic_DNA"/>
</dbReference>
<evidence type="ECO:0000256" key="1">
    <source>
        <dbReference type="SAM" id="MobiDB-lite"/>
    </source>
</evidence>
<feature type="domain" description="Ubiquitin-like" evidence="2">
    <location>
        <begin position="24"/>
        <end position="82"/>
    </location>
</feature>
<accession>A0A077WY03</accession>
<dbReference type="OrthoDB" id="419317at2759"/>
<feature type="compositionally biased region" description="Low complexity" evidence="1">
    <location>
        <begin position="383"/>
        <end position="442"/>
    </location>
</feature>
<reference evidence="3" key="1">
    <citation type="journal article" date="2014" name="Genome Announc.">
        <title>De novo whole-genome sequence and genome annotation of Lichtheimia ramosa.</title>
        <authorList>
            <person name="Linde J."/>
            <person name="Schwartze V."/>
            <person name="Binder U."/>
            <person name="Lass-Florl C."/>
            <person name="Voigt K."/>
            <person name="Horn F."/>
        </authorList>
    </citation>
    <scope>NUCLEOTIDE SEQUENCE</scope>
    <source>
        <strain evidence="3">JMRC FSU:6197</strain>
    </source>
</reference>
<dbReference type="GO" id="GO:0071818">
    <property type="term" value="C:BAT3 complex"/>
    <property type="evidence" value="ECO:0007669"/>
    <property type="project" value="TreeGrafter"/>
</dbReference>
<dbReference type="GO" id="GO:0036503">
    <property type="term" value="P:ERAD pathway"/>
    <property type="evidence" value="ECO:0007669"/>
    <property type="project" value="TreeGrafter"/>
</dbReference>
<dbReference type="SMART" id="SM00213">
    <property type="entry name" value="UBQ"/>
    <property type="match status" value="1"/>
</dbReference>
<dbReference type="InterPro" id="IPR000626">
    <property type="entry name" value="Ubiquitin-like_dom"/>
</dbReference>
<proteinExistence type="predicted"/>